<dbReference type="PROSITE" id="PS51194">
    <property type="entry name" value="HELICASE_CTER"/>
    <property type="match status" value="1"/>
</dbReference>
<dbReference type="GO" id="GO:0004386">
    <property type="term" value="F:helicase activity"/>
    <property type="evidence" value="ECO:0007669"/>
    <property type="project" value="InterPro"/>
</dbReference>
<keyword evidence="2" id="KW-1185">Reference proteome</keyword>
<dbReference type="EMBL" id="CP025704">
    <property type="protein sequence ID" value="AUN99541.1"/>
    <property type="molecule type" value="Genomic_DNA"/>
</dbReference>
<proteinExistence type="predicted"/>
<dbReference type="Proteomes" id="UP000235584">
    <property type="component" value="Chromosome"/>
</dbReference>
<dbReference type="KEGG" id="bsto:C0V70_15800"/>
<dbReference type="InterPro" id="IPR027417">
    <property type="entry name" value="P-loop_NTPase"/>
</dbReference>
<dbReference type="PROSITE" id="PS51192">
    <property type="entry name" value="HELICASE_ATP_BIND_1"/>
    <property type="match status" value="1"/>
</dbReference>
<evidence type="ECO:0000313" key="1">
    <source>
        <dbReference type="EMBL" id="AUN99541.1"/>
    </source>
</evidence>
<protein>
    <submittedName>
        <fullName evidence="1">Uncharacterized protein</fullName>
    </submittedName>
</protein>
<dbReference type="GO" id="GO:0005524">
    <property type="term" value="F:ATP binding"/>
    <property type="evidence" value="ECO:0007669"/>
    <property type="project" value="InterPro"/>
</dbReference>
<dbReference type="InterPro" id="IPR001650">
    <property type="entry name" value="Helicase_C-like"/>
</dbReference>
<dbReference type="PANTHER" id="PTHR43519:SF1">
    <property type="entry name" value="ATP-DEPENDENT RNA HELICASE HRPB"/>
    <property type="match status" value="1"/>
</dbReference>
<dbReference type="SMART" id="SM00487">
    <property type="entry name" value="DEXDc"/>
    <property type="match status" value="1"/>
</dbReference>
<name>A0A2K9NVJ9_BACTC</name>
<dbReference type="Pfam" id="PF08482">
    <property type="entry name" value="HrpB_C"/>
    <property type="match status" value="1"/>
</dbReference>
<dbReference type="SUPFAM" id="SSF52540">
    <property type="entry name" value="P-loop containing nucleoside triphosphate hydrolases"/>
    <property type="match status" value="1"/>
</dbReference>
<dbReference type="InterPro" id="IPR014001">
    <property type="entry name" value="Helicase_ATP-bd"/>
</dbReference>
<dbReference type="InterPro" id="IPR010225">
    <property type="entry name" value="HrpB"/>
</dbReference>
<dbReference type="Pfam" id="PF00271">
    <property type="entry name" value="Helicase_C"/>
    <property type="match status" value="1"/>
</dbReference>
<dbReference type="Pfam" id="PF00270">
    <property type="entry name" value="DEAD"/>
    <property type="match status" value="1"/>
</dbReference>
<dbReference type="InterPro" id="IPR013689">
    <property type="entry name" value="RNA_helicase_ATP-dep_HrpB_C"/>
</dbReference>
<dbReference type="CDD" id="cd17917">
    <property type="entry name" value="DEXHc_RHA-like"/>
    <property type="match status" value="1"/>
</dbReference>
<reference evidence="1 2" key="1">
    <citation type="submission" date="2018-01" db="EMBL/GenBank/DDBJ databases">
        <title>Complete genome sequence of Bacteriovorax stolpii DSM12778.</title>
        <authorList>
            <person name="Tang B."/>
            <person name="Chang J."/>
        </authorList>
    </citation>
    <scope>NUCLEOTIDE SEQUENCE [LARGE SCALE GENOMIC DNA]</scope>
    <source>
        <strain evidence="1 2">DSM 12778</strain>
    </source>
</reference>
<dbReference type="SMART" id="SM00490">
    <property type="entry name" value="HELICc"/>
    <property type="match status" value="1"/>
</dbReference>
<organism evidence="1 2">
    <name type="scientific">Bacteriovorax stolpii</name>
    <name type="common">Bdellovibrio stolpii</name>
    <dbReference type="NCBI Taxonomy" id="960"/>
    <lineage>
        <taxon>Bacteria</taxon>
        <taxon>Pseudomonadati</taxon>
        <taxon>Bdellovibrionota</taxon>
        <taxon>Bacteriovoracia</taxon>
        <taxon>Bacteriovoracales</taxon>
        <taxon>Bacteriovoracaceae</taxon>
        <taxon>Bacteriovorax</taxon>
    </lineage>
</organism>
<gene>
    <name evidence="1" type="ORF">C0V70_15800</name>
</gene>
<dbReference type="GO" id="GO:0003676">
    <property type="term" value="F:nucleic acid binding"/>
    <property type="evidence" value="ECO:0007669"/>
    <property type="project" value="InterPro"/>
</dbReference>
<dbReference type="AlphaFoldDB" id="A0A2K9NVJ9"/>
<dbReference type="PANTHER" id="PTHR43519">
    <property type="entry name" value="ATP-DEPENDENT RNA HELICASE HRPB"/>
    <property type="match status" value="1"/>
</dbReference>
<accession>A0A2K9NVJ9</accession>
<evidence type="ECO:0000313" key="2">
    <source>
        <dbReference type="Proteomes" id="UP000235584"/>
    </source>
</evidence>
<sequence>MHPFPIDTLKNDILKSLDEVDFLVIKSTPGSGKTTRVPLFLSEKYKKKIYILEPRKLAAKLASQFVAKNKGELPGKSVGHIFKYEKMATDETQVIFLTEGTFLRILASDPTLEDCDVVILDEFHERHYYTDIAFSFLHKIKEKNKNLKVIIMSATINLAELDSALVGRVKTLELNETKHKLQIDHLPNNTLVLKDPLERKVYNALSDVIKRPGHVLIFLPGMYEIRKCEEIVRNNFNCEVVILHSEVAGINIDESFYDLSHKRVILSTNIAESSVTIPGVRSVIDSGLHKISRINPITRLPMVELRKISQSSAVQRANRAGREADGYALRLYAEQDFQGRDLFDIPEINRSDLSELIITSADLFKAPLNDFTFVAPLKETEVKKSEDFLTQIGFLENKLPTPLAHKLSRLPFHPRVSKILHEASLCGSQTYNQVVQFLADLLEPKNTNRFKSLAKNYFKPKDNGSHADLEKMILFGYVDQISKLREGHKLIHSSGEVYAISSSISNNIDPSHDLWIILDLDNRNEVTRLLPIEEEWLYDLPLFPIEESERIDFNPETLKLSVERVTHIGAIVLSKEKVTNSELSDESIHFVMKKLSPLFKEKLKEDAFTRLEILEKYTVKKIADFDFESWFKNQVPYLLSDSSYTLETVLGFYVNDLFHFLNEEGTYDLEEDLPLFLKLHDKRKVPIHYDATNGIHCESYIQDFYGLKSAPSILKGKEKIKVHLLGPHKRALQVTTDLGSFWDKAYKELYAELKRDYPRHYWPLSPKEALPILLMKNVK</sequence>
<dbReference type="CDD" id="cd18791">
    <property type="entry name" value="SF2_C_RHA"/>
    <property type="match status" value="1"/>
</dbReference>
<dbReference type="InterPro" id="IPR011545">
    <property type="entry name" value="DEAD/DEAH_box_helicase_dom"/>
</dbReference>
<dbReference type="PIRSF" id="PIRSF005496">
    <property type="entry name" value="ATP_hel_hrpB"/>
    <property type="match status" value="1"/>
</dbReference>
<dbReference type="RefSeq" id="WP_102244832.1">
    <property type="nucleotide sequence ID" value="NZ_CP025704.1"/>
</dbReference>
<dbReference type="Gene3D" id="3.40.50.300">
    <property type="entry name" value="P-loop containing nucleotide triphosphate hydrolases"/>
    <property type="match status" value="2"/>
</dbReference>